<dbReference type="InterPro" id="IPR011042">
    <property type="entry name" value="6-blade_b-propeller_TolB-like"/>
</dbReference>
<dbReference type="AlphaFoldDB" id="A0A8J1KR82"/>
<dbReference type="PANTHER" id="PTHR46513">
    <property type="entry name" value="VITELLOGENIN RECEPTOR-LIKE PROTEIN-RELATED-RELATED"/>
    <property type="match status" value="1"/>
</dbReference>
<dbReference type="PANTHER" id="PTHR46513:SF6">
    <property type="entry name" value="NIDOGEN-1"/>
    <property type="match status" value="1"/>
</dbReference>
<keyword evidence="2" id="KW-0964">Secreted</keyword>
<gene>
    <name evidence="21" type="primary">nid1.L</name>
</gene>
<dbReference type="SUPFAM" id="SSF63825">
    <property type="entry name" value="YWTD domain"/>
    <property type="match status" value="1"/>
</dbReference>
<feature type="domain" description="Nidogen G2 beta-barrel" evidence="17">
    <location>
        <begin position="418"/>
        <end position="653"/>
    </location>
</feature>
<feature type="domain" description="EGF-like" evidence="16">
    <location>
        <begin position="568"/>
        <end position="610"/>
    </location>
</feature>
<dbReference type="PROSITE" id="PS50026">
    <property type="entry name" value="EGF_3"/>
    <property type="match status" value="3"/>
</dbReference>
<evidence type="ECO:0000259" key="18">
    <source>
        <dbReference type="PROSITE" id="PS51162"/>
    </source>
</evidence>
<dbReference type="InterPro" id="IPR000152">
    <property type="entry name" value="EGF-type_Asp/Asn_hydroxyl_site"/>
</dbReference>
<feature type="repeat" description="LDL-receptor class B" evidence="13">
    <location>
        <begin position="845"/>
        <end position="887"/>
    </location>
</feature>
<keyword evidence="6" id="KW-0677">Repeat</keyword>
<dbReference type="InterPro" id="IPR009030">
    <property type="entry name" value="Growth_fac_rcpt_cys_sf"/>
</dbReference>
<dbReference type="FunFam" id="2.10.25.10:FF:000270">
    <property type="entry name" value="Nidogen 1"/>
    <property type="match status" value="1"/>
</dbReference>
<dbReference type="Gene3D" id="2.40.155.10">
    <property type="entry name" value="Green fluorescent protein"/>
    <property type="match status" value="1"/>
</dbReference>
<dbReference type="CDD" id="cd00255">
    <property type="entry name" value="nidG2"/>
    <property type="match status" value="1"/>
</dbReference>
<evidence type="ECO:0000256" key="10">
    <source>
        <dbReference type="ARBA" id="ARBA00023157"/>
    </source>
</evidence>
<feature type="domain" description="EGF-like" evidence="16">
    <location>
        <begin position="615"/>
        <end position="658"/>
    </location>
</feature>
<dbReference type="PROSITE" id="PS00022">
    <property type="entry name" value="EGF_1"/>
    <property type="match status" value="1"/>
</dbReference>
<dbReference type="Proteomes" id="UP000186698">
    <property type="component" value="Chromosome 5L"/>
</dbReference>
<keyword evidence="8" id="KW-0084">Basement membrane</keyword>
<dbReference type="GeneID" id="108716745"/>
<dbReference type="RefSeq" id="XP_041418739.1">
    <property type="nucleotide sequence ID" value="XM_041562805.1"/>
</dbReference>
<dbReference type="InterPro" id="IPR018097">
    <property type="entry name" value="EGF_Ca-bd_CS"/>
</dbReference>
<name>A0A8J1KR82_XENLA</name>
<evidence type="ECO:0000256" key="8">
    <source>
        <dbReference type="ARBA" id="ARBA00022869"/>
    </source>
</evidence>
<evidence type="ECO:0000259" key="17">
    <source>
        <dbReference type="PROSITE" id="PS50993"/>
    </source>
</evidence>
<dbReference type="SMART" id="SM00179">
    <property type="entry name" value="EGF_CA"/>
    <property type="match status" value="2"/>
</dbReference>
<keyword evidence="9" id="KW-0130">Cell adhesion</keyword>
<dbReference type="PROSITE" id="PS51120">
    <property type="entry name" value="LDLRB"/>
    <property type="match status" value="3"/>
</dbReference>
<evidence type="ECO:0000256" key="15">
    <source>
        <dbReference type="SAM" id="SignalP"/>
    </source>
</evidence>
<feature type="domain" description="EGF-like" evidence="16">
    <location>
        <begin position="659"/>
        <end position="695"/>
    </location>
</feature>
<evidence type="ECO:0000313" key="21">
    <source>
        <dbReference type="RefSeq" id="XP_041418739.1"/>
    </source>
</evidence>
<comment type="subcellular location">
    <subcellularLocation>
        <location evidence="1">Secreted</location>
        <location evidence="1">Extracellular space</location>
        <location evidence="1">Extracellular matrix</location>
        <location evidence="1">Basement membrane</location>
    </subcellularLocation>
</comment>
<feature type="repeat" description="LDL-receptor class B" evidence="13">
    <location>
        <begin position="931"/>
        <end position="975"/>
    </location>
</feature>
<dbReference type="PROSITE" id="PS01186">
    <property type="entry name" value="EGF_2"/>
    <property type="match status" value="3"/>
</dbReference>
<evidence type="ECO:0000313" key="20">
    <source>
        <dbReference type="Proteomes" id="UP000186698"/>
    </source>
</evidence>
<keyword evidence="20" id="KW-1185">Reference proteome</keyword>
<dbReference type="SMART" id="SM00539">
    <property type="entry name" value="NIDO"/>
    <property type="match status" value="1"/>
</dbReference>
<accession>A0A8J1KR82</accession>
<keyword evidence="3" id="KW-0272">Extracellular matrix</keyword>
<dbReference type="SUPFAM" id="SSF57610">
    <property type="entry name" value="Thyroglobulin type-1 domain"/>
    <property type="match status" value="1"/>
</dbReference>
<evidence type="ECO:0000256" key="1">
    <source>
        <dbReference type="ARBA" id="ARBA00004302"/>
    </source>
</evidence>
<dbReference type="PROSITE" id="PS00010">
    <property type="entry name" value="ASX_HYDROXYL"/>
    <property type="match status" value="3"/>
</dbReference>
<keyword evidence="5 15" id="KW-0732">Signal</keyword>
<evidence type="ECO:0000256" key="6">
    <source>
        <dbReference type="ARBA" id="ARBA00022737"/>
    </source>
</evidence>
<dbReference type="Pfam" id="PF00058">
    <property type="entry name" value="Ldl_recept_b"/>
    <property type="match status" value="3"/>
</dbReference>
<dbReference type="FunFam" id="4.10.800.10:FF:000001">
    <property type="entry name" value="Testican-3 isoform 2"/>
    <property type="match status" value="1"/>
</dbReference>
<dbReference type="Gene3D" id="2.10.25.10">
    <property type="entry name" value="Laminin"/>
    <property type="match status" value="4"/>
</dbReference>
<sequence>MLYFKQKGLFFGGLLHVLFCLLPNPGSFIKVDTFFPYGRDVGDLLLTPGDDSDSEPLRPNQSLHFYDGTISTLFVTTNGMIATSKPPPEDDYLEQFPPDFGLIAPFLSDIDTSEGGNVFYREDTSQDVLHLASKHINRGFPGSTFIPKSALVFTWEDVLPYYSQRGDAIPHNKGNTFQAVLASDESKSYAIFLYPEDGLNFHGTQPKNNYNEENSARVGFSKGAEAFILWKTKGPHNEFANDYYSLEMLRWKTNSGMQGVWIYEIGGPSTLKSVVAANVEHFATLDEKEENHSEETEDFNDHYVTEQDYENNPLKPNIPGLNLIPVDPYLDQEDVILGNVNFQVPSFPQNNPQIVIVDDELEDTGVVFQYNTGNQQTCANNRHQCSSQAFCKDYSTGFCCTCIPGYYGNGRQCVAEGSPQRVNGKVKGKIYVGSNPIPVVFEGIDLHSYVVVNDGRAYTAISTIADSLGYSLLPLASIGGVIGWMFSVQQPGYKNGFSITGGEFTRKTEVTFLHSNKKLVILQKFSGIDEHGHLTISTELDGSVPEIPYGSTVHIEPYTELYQTSSSEIDECQEQQDICGDNAICNNQPGTFRCECNDGYQFLEDGRTCASVERTINHCLTGTHNCDIAERAHCIYTGGSSYICACLSGYSGDGRVCEDVDECETSQCHPDAVCYNIPGSFSCHCKPGYQGNGFQCFPGEPQKTPCQLHQDSILGSPSVRGARPVGQFLPQCDESGNYVPRQCHSGSGYCWCVDKDGNELPGTRTRPGLSPPCLDIVTHPPPTVGPVVRPDVAPLPPGTHLLFVQSGKIEHVPLEGNSMKKSDAKTLLHIPDKVIIGVSYDCVDKTVYWTDITGPSISRASINGGEPTAIIKTELGSPEGIAVDHLGRNIFWTDSVLNTIEVAKLDGSNRRILFDTDLENPRGIVADALKGNLYWTDWNRVAPKIETSYMDGTNRRILVKDDLGLPNGLTIDAYSSMLCWVDAGTKRMECMNPSQPARRKIVEGIQYPFGITSYGKNIFYTDWKRDSIVAIDRTISKENDNFQPPKRSRLYGITTAYSQCPQGQNYCAVNNGGCKHLCLATPGGRSCLCPENSTGVDCLDRN</sequence>
<dbReference type="SUPFAM" id="SSF54511">
    <property type="entry name" value="GFP-like"/>
    <property type="match status" value="1"/>
</dbReference>
<evidence type="ECO:0000256" key="2">
    <source>
        <dbReference type="ARBA" id="ARBA00022525"/>
    </source>
</evidence>
<evidence type="ECO:0000256" key="3">
    <source>
        <dbReference type="ARBA" id="ARBA00022530"/>
    </source>
</evidence>
<dbReference type="InterPro" id="IPR036857">
    <property type="entry name" value="Thyroglobulin_1_sf"/>
</dbReference>
<dbReference type="InterPro" id="IPR026823">
    <property type="entry name" value="cEGF"/>
</dbReference>
<evidence type="ECO:0000259" key="19">
    <source>
        <dbReference type="PROSITE" id="PS51220"/>
    </source>
</evidence>
<dbReference type="InterPro" id="IPR006605">
    <property type="entry name" value="G2_nidogen/fibulin_G2F"/>
</dbReference>
<evidence type="ECO:0000256" key="11">
    <source>
        <dbReference type="ARBA" id="ARBA00023180"/>
    </source>
</evidence>
<dbReference type="CDD" id="cd00053">
    <property type="entry name" value="EGF"/>
    <property type="match status" value="1"/>
</dbReference>
<dbReference type="InterPro" id="IPR024731">
    <property type="entry name" value="NELL2-like_EGF"/>
</dbReference>
<feature type="signal peptide" evidence="15">
    <location>
        <begin position="1"/>
        <end position="20"/>
    </location>
</feature>
<dbReference type="PROSITE" id="PS00484">
    <property type="entry name" value="THYROGLOBULIN_1_1"/>
    <property type="match status" value="1"/>
</dbReference>
<proteinExistence type="predicted"/>
<feature type="disulfide bond" evidence="14">
    <location>
        <begin position="743"/>
        <end position="750"/>
    </location>
</feature>
<dbReference type="FunFam" id="2.10.25.10:FF:000139">
    <property type="entry name" value="Fibulin-1"/>
    <property type="match status" value="1"/>
</dbReference>
<dbReference type="PROSITE" id="PS51162">
    <property type="entry name" value="THYROGLOBULIN_1_2"/>
    <property type="match status" value="1"/>
</dbReference>
<evidence type="ECO:0000256" key="5">
    <source>
        <dbReference type="ARBA" id="ARBA00022729"/>
    </source>
</evidence>
<dbReference type="GO" id="GO:0005886">
    <property type="term" value="C:plasma membrane"/>
    <property type="evidence" value="ECO:0007669"/>
    <property type="project" value="TreeGrafter"/>
</dbReference>
<dbReference type="InterPro" id="IPR009017">
    <property type="entry name" value="GFP"/>
</dbReference>
<dbReference type="Pfam" id="PF12662">
    <property type="entry name" value="cEGF"/>
    <property type="match status" value="1"/>
</dbReference>
<evidence type="ECO:0000256" key="4">
    <source>
        <dbReference type="ARBA" id="ARBA00022536"/>
    </source>
</evidence>
<dbReference type="PROSITE" id="PS01187">
    <property type="entry name" value="EGF_CA"/>
    <property type="match status" value="1"/>
</dbReference>
<dbReference type="SMART" id="SM00211">
    <property type="entry name" value="TY"/>
    <property type="match status" value="1"/>
</dbReference>
<dbReference type="Gene3D" id="4.10.800.10">
    <property type="entry name" value="Thyroglobulin type-1"/>
    <property type="match status" value="1"/>
</dbReference>
<dbReference type="SMART" id="SM00682">
    <property type="entry name" value="G2F"/>
    <property type="match status" value="1"/>
</dbReference>
<evidence type="ECO:0000256" key="14">
    <source>
        <dbReference type="PROSITE-ProRule" id="PRU00500"/>
    </source>
</evidence>
<feature type="chain" id="PRO_5035323138" evidence="15">
    <location>
        <begin position="21"/>
        <end position="1102"/>
    </location>
</feature>
<dbReference type="InterPro" id="IPR001881">
    <property type="entry name" value="EGF-like_Ca-bd_dom"/>
</dbReference>
<dbReference type="Gene3D" id="2.120.10.30">
    <property type="entry name" value="TolB, C-terminal domain"/>
    <property type="match status" value="1"/>
</dbReference>
<evidence type="ECO:0000256" key="13">
    <source>
        <dbReference type="PROSITE-ProRule" id="PRU00461"/>
    </source>
</evidence>
<dbReference type="CDD" id="cd00191">
    <property type="entry name" value="TY"/>
    <property type="match status" value="1"/>
</dbReference>
<dbReference type="Pfam" id="PF06119">
    <property type="entry name" value="NIDO"/>
    <property type="match status" value="1"/>
</dbReference>
<dbReference type="SMART" id="SM00135">
    <property type="entry name" value="LY"/>
    <property type="match status" value="5"/>
</dbReference>
<keyword evidence="7" id="KW-0106">Calcium</keyword>
<dbReference type="InterPro" id="IPR003886">
    <property type="entry name" value="NIDO_dom"/>
</dbReference>
<evidence type="ECO:0000256" key="9">
    <source>
        <dbReference type="ARBA" id="ARBA00022889"/>
    </source>
</evidence>
<dbReference type="PROSITE" id="PS51220">
    <property type="entry name" value="NIDO"/>
    <property type="match status" value="1"/>
</dbReference>
<dbReference type="Pfam" id="PF12947">
    <property type="entry name" value="EGF_3"/>
    <property type="match status" value="1"/>
</dbReference>
<dbReference type="GO" id="GO:0007160">
    <property type="term" value="P:cell-matrix adhesion"/>
    <property type="evidence" value="ECO:0007669"/>
    <property type="project" value="InterPro"/>
</dbReference>
<dbReference type="GO" id="GO:0060070">
    <property type="term" value="P:canonical Wnt signaling pathway"/>
    <property type="evidence" value="ECO:0007669"/>
    <property type="project" value="TreeGrafter"/>
</dbReference>
<dbReference type="Pfam" id="PF07474">
    <property type="entry name" value="G2F"/>
    <property type="match status" value="1"/>
</dbReference>
<dbReference type="FunFam" id="2.120.10.30:FF:000030">
    <property type="entry name" value="Nidogen 1"/>
    <property type="match status" value="1"/>
</dbReference>
<reference evidence="21" key="1">
    <citation type="submission" date="2025-08" db="UniProtKB">
        <authorList>
            <consortium name="RefSeq"/>
        </authorList>
    </citation>
    <scope>IDENTIFICATION</scope>
    <source>
        <strain evidence="21">J_2021</strain>
        <tissue evidence="21">Erythrocytes</tissue>
    </source>
</reference>
<keyword evidence="11" id="KW-0325">Glycoprotein</keyword>
<dbReference type="GO" id="GO:0042813">
    <property type="term" value="F:Wnt receptor activity"/>
    <property type="evidence" value="ECO:0007669"/>
    <property type="project" value="TreeGrafter"/>
</dbReference>
<dbReference type="SUPFAM" id="SSF57184">
    <property type="entry name" value="Growth factor receptor domain"/>
    <property type="match status" value="1"/>
</dbReference>
<dbReference type="InterPro" id="IPR000716">
    <property type="entry name" value="Thyroglobulin_1"/>
</dbReference>
<dbReference type="Pfam" id="PF00086">
    <property type="entry name" value="Thyroglobulin_1"/>
    <property type="match status" value="1"/>
</dbReference>
<organism evidence="20 21">
    <name type="scientific">Xenopus laevis</name>
    <name type="common">African clawed frog</name>
    <dbReference type="NCBI Taxonomy" id="8355"/>
    <lineage>
        <taxon>Eukaryota</taxon>
        <taxon>Metazoa</taxon>
        <taxon>Chordata</taxon>
        <taxon>Craniata</taxon>
        <taxon>Vertebrata</taxon>
        <taxon>Euteleostomi</taxon>
        <taxon>Amphibia</taxon>
        <taxon>Batrachia</taxon>
        <taxon>Anura</taxon>
        <taxon>Pipoidea</taxon>
        <taxon>Pipidae</taxon>
        <taxon>Xenopodinae</taxon>
        <taxon>Xenopus</taxon>
        <taxon>Xenopus</taxon>
    </lineage>
</organism>
<evidence type="ECO:0000259" key="16">
    <source>
        <dbReference type="PROSITE" id="PS50026"/>
    </source>
</evidence>
<feature type="repeat" description="LDL-receptor class B" evidence="13">
    <location>
        <begin position="888"/>
        <end position="930"/>
    </location>
</feature>
<comment type="caution">
    <text evidence="12">Lacks conserved residue(s) required for the propagation of feature annotation.</text>
</comment>
<dbReference type="SUPFAM" id="SSF57196">
    <property type="entry name" value="EGF/Laminin"/>
    <property type="match status" value="1"/>
</dbReference>
<dbReference type="InterPro" id="IPR050778">
    <property type="entry name" value="Cueball_EGF_LRP_Nidogen"/>
</dbReference>
<dbReference type="InterPro" id="IPR000033">
    <property type="entry name" value="LDLR_classB_rpt"/>
</dbReference>
<keyword evidence="10 14" id="KW-1015">Disulfide bond</keyword>
<dbReference type="GO" id="GO:0017147">
    <property type="term" value="F:Wnt-protein binding"/>
    <property type="evidence" value="ECO:0007669"/>
    <property type="project" value="TreeGrafter"/>
</dbReference>
<dbReference type="CDD" id="cd00054">
    <property type="entry name" value="EGF_CA"/>
    <property type="match status" value="1"/>
</dbReference>
<evidence type="ECO:0000256" key="7">
    <source>
        <dbReference type="ARBA" id="ARBA00022837"/>
    </source>
</evidence>
<keyword evidence="4 12" id="KW-0245">EGF-like domain</keyword>
<dbReference type="PROSITE" id="PS50993">
    <property type="entry name" value="NIDOGEN_G2"/>
    <property type="match status" value="1"/>
</dbReference>
<feature type="domain" description="Thyroglobulin type-1" evidence="18">
    <location>
        <begin position="703"/>
        <end position="773"/>
    </location>
</feature>
<feature type="domain" description="NIDO" evidence="19">
    <location>
        <begin position="105"/>
        <end position="268"/>
    </location>
</feature>
<dbReference type="SMART" id="SM00181">
    <property type="entry name" value="EGF"/>
    <property type="match status" value="5"/>
</dbReference>
<protein>
    <submittedName>
        <fullName evidence="21">Nidogen-1 isoform X6</fullName>
    </submittedName>
</protein>
<dbReference type="InterPro" id="IPR000742">
    <property type="entry name" value="EGF"/>
</dbReference>
<evidence type="ECO:0000256" key="12">
    <source>
        <dbReference type="PROSITE-ProRule" id="PRU00076"/>
    </source>
</evidence>
<dbReference type="GO" id="GO:0005604">
    <property type="term" value="C:basement membrane"/>
    <property type="evidence" value="ECO:0007669"/>
    <property type="project" value="UniProtKB-SubCell"/>
</dbReference>
<dbReference type="GO" id="GO:0005509">
    <property type="term" value="F:calcium ion binding"/>
    <property type="evidence" value="ECO:0007669"/>
    <property type="project" value="InterPro"/>
</dbReference>
<dbReference type="CTD" id="108716745"/>